<dbReference type="PROSITE" id="PS51012">
    <property type="entry name" value="ABC_TM2"/>
    <property type="match status" value="1"/>
</dbReference>
<evidence type="ECO:0000256" key="5">
    <source>
        <dbReference type="ARBA" id="ARBA00023136"/>
    </source>
</evidence>
<dbReference type="GO" id="GO:0140359">
    <property type="term" value="F:ABC-type transporter activity"/>
    <property type="evidence" value="ECO:0007669"/>
    <property type="project" value="InterPro"/>
</dbReference>
<dbReference type="PRINTS" id="PR00164">
    <property type="entry name" value="ABC2TRNSPORT"/>
</dbReference>
<evidence type="ECO:0000256" key="3">
    <source>
        <dbReference type="ARBA" id="ARBA00022692"/>
    </source>
</evidence>
<dbReference type="AlphaFoldDB" id="A0A1N7E6R3"/>
<gene>
    <name evidence="8" type="ORF">SAMN02745664_103137</name>
</gene>
<evidence type="ECO:0000256" key="6">
    <source>
        <dbReference type="RuleBase" id="RU361157"/>
    </source>
</evidence>
<name>A0A1N7E6R3_9GAMM</name>
<feature type="transmembrane region" description="Helical" evidence="6">
    <location>
        <begin position="171"/>
        <end position="192"/>
    </location>
</feature>
<dbReference type="InterPro" id="IPR000412">
    <property type="entry name" value="ABC_2_transport"/>
</dbReference>
<dbReference type="NCBIfam" id="NF011648">
    <property type="entry name" value="PRK15066.1"/>
    <property type="match status" value="1"/>
</dbReference>
<feature type="transmembrane region" description="Helical" evidence="6">
    <location>
        <begin position="107"/>
        <end position="132"/>
    </location>
</feature>
<feature type="transmembrane region" description="Helical" evidence="6">
    <location>
        <begin position="144"/>
        <end position="165"/>
    </location>
</feature>
<protein>
    <recommendedName>
        <fullName evidence="6">Transport permease protein</fullName>
    </recommendedName>
</protein>
<sequence>MNTNQQWVAFCTILTREIHRILRIWPQTLLPPVITMTLYFVIFGQMIGSRVGQMGGVSYMQFIVPGLIMMAVITNSYSNVVSSFFSMKFQGSIEELLVSPVSKHTILLGYVAGGVFRGLMIALIVSIVALFFTQLGIQNLTVMLMTIIGTAVLFSLAGFINAVFARSFDDISIIPSFVLTPLTYLGGVFYSLENLSPFWQNVSLLNPIVYMVNAFRYGILGHSDVNVWWSLMAILAFCVLLYAICYRLLVDGSRLRL</sequence>
<dbReference type="PIRSF" id="PIRSF006648">
    <property type="entry name" value="DrrB"/>
    <property type="match status" value="1"/>
</dbReference>
<evidence type="ECO:0000256" key="1">
    <source>
        <dbReference type="ARBA" id="ARBA00004141"/>
    </source>
</evidence>
<organism evidence="8 9">
    <name type="scientific">Moraxella cuniculi DSM 21768</name>
    <dbReference type="NCBI Taxonomy" id="1122245"/>
    <lineage>
        <taxon>Bacteria</taxon>
        <taxon>Pseudomonadati</taxon>
        <taxon>Pseudomonadota</taxon>
        <taxon>Gammaproteobacteria</taxon>
        <taxon>Moraxellales</taxon>
        <taxon>Moraxellaceae</taxon>
        <taxon>Moraxella</taxon>
    </lineage>
</organism>
<reference evidence="9" key="1">
    <citation type="submission" date="2017-01" db="EMBL/GenBank/DDBJ databases">
        <authorList>
            <person name="Varghese N."/>
            <person name="Submissions S."/>
        </authorList>
    </citation>
    <scope>NUCLEOTIDE SEQUENCE [LARGE SCALE GENOMIC DNA]</scope>
    <source>
        <strain evidence="9">DSM 21768</strain>
    </source>
</reference>
<feature type="transmembrane region" description="Helical" evidence="6">
    <location>
        <begin position="227"/>
        <end position="249"/>
    </location>
</feature>
<feature type="transmembrane region" description="Helical" evidence="6">
    <location>
        <begin position="29"/>
        <end position="47"/>
    </location>
</feature>
<dbReference type="InterPro" id="IPR047817">
    <property type="entry name" value="ABC2_TM_bact-type"/>
</dbReference>
<evidence type="ECO:0000313" key="8">
    <source>
        <dbReference type="EMBL" id="SIR83843.1"/>
    </source>
</evidence>
<comment type="subcellular location">
    <subcellularLocation>
        <location evidence="6">Cell inner membrane</location>
        <topology evidence="6">Multi-pass membrane protein</topology>
    </subcellularLocation>
    <subcellularLocation>
        <location evidence="1">Membrane</location>
        <topology evidence="1">Multi-pass membrane protein</topology>
    </subcellularLocation>
</comment>
<dbReference type="InterPro" id="IPR052522">
    <property type="entry name" value="ABC-2_transport_permease"/>
</dbReference>
<dbReference type="Pfam" id="PF01061">
    <property type="entry name" value="ABC2_membrane"/>
    <property type="match status" value="1"/>
</dbReference>
<dbReference type="PANTHER" id="PTHR43332">
    <property type="entry name" value="INNER MEMBRANE TRANSPORT PERMEASE YADH-RELATED"/>
    <property type="match status" value="1"/>
</dbReference>
<keyword evidence="4 6" id="KW-1133">Transmembrane helix</keyword>
<feature type="transmembrane region" description="Helical" evidence="6">
    <location>
        <begin position="59"/>
        <end position="78"/>
    </location>
</feature>
<feature type="domain" description="ABC transmembrane type-2" evidence="7">
    <location>
        <begin position="23"/>
        <end position="252"/>
    </location>
</feature>
<evidence type="ECO:0000313" key="9">
    <source>
        <dbReference type="Proteomes" id="UP000187495"/>
    </source>
</evidence>
<dbReference type="STRING" id="34061.B0189_04530"/>
<evidence type="ECO:0000256" key="4">
    <source>
        <dbReference type="ARBA" id="ARBA00022989"/>
    </source>
</evidence>
<dbReference type="RefSeq" id="WP_076554833.1">
    <property type="nucleotide sequence ID" value="NZ_FTNU01000003.1"/>
</dbReference>
<proteinExistence type="inferred from homology"/>
<dbReference type="InterPro" id="IPR013525">
    <property type="entry name" value="ABC2_TM"/>
</dbReference>
<evidence type="ECO:0000256" key="2">
    <source>
        <dbReference type="ARBA" id="ARBA00007783"/>
    </source>
</evidence>
<evidence type="ECO:0000259" key="7">
    <source>
        <dbReference type="PROSITE" id="PS51012"/>
    </source>
</evidence>
<keyword evidence="6" id="KW-1003">Cell membrane</keyword>
<keyword evidence="9" id="KW-1185">Reference proteome</keyword>
<accession>A0A1N7E6R3</accession>
<comment type="similarity">
    <text evidence="2 6">Belongs to the ABC-2 integral membrane protein family.</text>
</comment>
<keyword evidence="6" id="KW-0813">Transport</keyword>
<dbReference type="GO" id="GO:0043190">
    <property type="term" value="C:ATP-binding cassette (ABC) transporter complex"/>
    <property type="evidence" value="ECO:0007669"/>
    <property type="project" value="InterPro"/>
</dbReference>
<dbReference type="PANTHER" id="PTHR43332:SF2">
    <property type="entry name" value="INNER MEMBRANE TRANSPORT PERMEASE YADH"/>
    <property type="match status" value="1"/>
</dbReference>
<dbReference type="EMBL" id="FTNU01000003">
    <property type="protein sequence ID" value="SIR83843.1"/>
    <property type="molecule type" value="Genomic_DNA"/>
</dbReference>
<keyword evidence="5 6" id="KW-0472">Membrane</keyword>
<keyword evidence="3 6" id="KW-0812">Transmembrane</keyword>
<dbReference type="Proteomes" id="UP000187495">
    <property type="component" value="Unassembled WGS sequence"/>
</dbReference>